<comment type="subcellular location">
    <subcellularLocation>
        <location evidence="1">Cell membrane</location>
        <topology evidence="1">Multi-pass membrane protein</topology>
    </subcellularLocation>
</comment>
<dbReference type="PANTHER" id="PTHR32024:SF1">
    <property type="entry name" value="KTR SYSTEM POTASSIUM UPTAKE PROTEIN B"/>
    <property type="match status" value="1"/>
</dbReference>
<feature type="transmembrane region" description="Helical" evidence="10">
    <location>
        <begin position="132"/>
        <end position="152"/>
    </location>
</feature>
<evidence type="ECO:0000313" key="11">
    <source>
        <dbReference type="EMBL" id="ASW42627.1"/>
    </source>
</evidence>
<dbReference type="AlphaFoldDB" id="A0A343JAR9"/>
<proteinExistence type="predicted"/>
<accession>A0A343JAR9</accession>
<dbReference type="RefSeq" id="WP_119864764.1">
    <property type="nucleotide sequence ID" value="NZ_CP016786.1"/>
</dbReference>
<evidence type="ECO:0000256" key="3">
    <source>
        <dbReference type="ARBA" id="ARBA00022475"/>
    </source>
</evidence>
<evidence type="ECO:0000256" key="5">
    <source>
        <dbReference type="ARBA" id="ARBA00022692"/>
    </source>
</evidence>
<evidence type="ECO:0000256" key="10">
    <source>
        <dbReference type="SAM" id="Phobius"/>
    </source>
</evidence>
<dbReference type="OrthoDB" id="9810952at2"/>
<dbReference type="NCBIfam" id="TIGR00933">
    <property type="entry name" value="2a38"/>
    <property type="match status" value="1"/>
</dbReference>
<keyword evidence="5 10" id="KW-0812">Transmembrane</keyword>
<keyword evidence="7 10" id="KW-1133">Transmembrane helix</keyword>
<feature type="transmembrane region" description="Helical" evidence="10">
    <location>
        <begin position="298"/>
        <end position="326"/>
    </location>
</feature>
<evidence type="ECO:0000256" key="4">
    <source>
        <dbReference type="ARBA" id="ARBA00022538"/>
    </source>
</evidence>
<dbReference type="InterPro" id="IPR003445">
    <property type="entry name" value="Cat_transpt"/>
</dbReference>
<evidence type="ECO:0000313" key="12">
    <source>
        <dbReference type="Proteomes" id="UP000264883"/>
    </source>
</evidence>
<evidence type="ECO:0000256" key="8">
    <source>
        <dbReference type="ARBA" id="ARBA00023065"/>
    </source>
</evidence>
<evidence type="ECO:0000256" key="2">
    <source>
        <dbReference type="ARBA" id="ARBA00022448"/>
    </source>
</evidence>
<dbReference type="KEGG" id="cia:BEN51_03780"/>
<evidence type="ECO:0000256" key="7">
    <source>
        <dbReference type="ARBA" id="ARBA00022989"/>
    </source>
</evidence>
<evidence type="ECO:0000256" key="9">
    <source>
        <dbReference type="ARBA" id="ARBA00023136"/>
    </source>
</evidence>
<dbReference type="Proteomes" id="UP000264883">
    <property type="component" value="Chromosome"/>
</dbReference>
<gene>
    <name evidence="11" type="ORF">BEN51_03780</name>
</gene>
<dbReference type="PANTHER" id="PTHR32024">
    <property type="entry name" value="TRK SYSTEM POTASSIUM UPTAKE PROTEIN TRKG-RELATED"/>
    <property type="match status" value="1"/>
</dbReference>
<name>A0A343JAR9_9CLOT</name>
<feature type="transmembrane region" description="Helical" evidence="10">
    <location>
        <begin position="227"/>
        <end position="248"/>
    </location>
</feature>
<keyword evidence="9 10" id="KW-0472">Membrane</keyword>
<dbReference type="EMBL" id="CP016786">
    <property type="protein sequence ID" value="ASW42627.1"/>
    <property type="molecule type" value="Genomic_DNA"/>
</dbReference>
<keyword evidence="8" id="KW-0406">Ion transport</keyword>
<feature type="transmembrane region" description="Helical" evidence="10">
    <location>
        <begin position="12"/>
        <end position="34"/>
    </location>
</feature>
<keyword evidence="3" id="KW-1003">Cell membrane</keyword>
<feature type="transmembrane region" description="Helical" evidence="10">
    <location>
        <begin position="77"/>
        <end position="101"/>
    </location>
</feature>
<dbReference type="GO" id="GO:0005886">
    <property type="term" value="C:plasma membrane"/>
    <property type="evidence" value="ECO:0007669"/>
    <property type="project" value="UniProtKB-SubCell"/>
</dbReference>
<keyword evidence="4" id="KW-0633">Potassium transport</keyword>
<keyword evidence="2" id="KW-0813">Transport</keyword>
<dbReference type="GO" id="GO:0015379">
    <property type="term" value="F:potassium:chloride symporter activity"/>
    <property type="evidence" value="ECO:0007669"/>
    <property type="project" value="InterPro"/>
</dbReference>
<dbReference type="Pfam" id="PF02386">
    <property type="entry name" value="TrkH"/>
    <property type="match status" value="1"/>
</dbReference>
<evidence type="ECO:0000256" key="1">
    <source>
        <dbReference type="ARBA" id="ARBA00004651"/>
    </source>
</evidence>
<sequence length="446" mass="49446">MKFNKYNQKNLNLVQILSIGFILIILIGGLLLWLPISSSQNNYTNFIDAIFTSTSAVCVTGLTTLNTSQHWSGFGKVIIALLIEIGSLGFASFFVIFSQLLGKKITLKNKLLVQESMNTFSVENIVEDIKSILLFSFSLQLLGGIILATQLIPEYGVKQGLFNSIFHSISAFCNSGIDLFESSLINYNKNIVIIFVISLLIFIGSIGFPVILEILRNKDNKRLSIHSKLSLITTLILIVTGALLILLFEYNNELTLGKMEFEEKTLSSFFSSISLRTAGFYNINLIDMTNSSKFLVMILMFIGGSPGSTAGGLKTVTVSIIFLTLVSVVRGREDTECFGRRFTRDLIYKAFTIFFLGISLVILSTIILVYAYKEVDFLSIFFEVTAALSTAGSTLNLTPGLGNFGKIIIMILMYIGRLGPLTVILSLRKNDRNEKYKYPKGKILIG</sequence>
<protein>
    <submittedName>
        <fullName evidence="11">Trk family potassium uptake protein</fullName>
    </submittedName>
</protein>
<keyword evidence="6" id="KW-0630">Potassium</keyword>
<reference evidence="11 12" key="1">
    <citation type="submission" date="2016-08" db="EMBL/GenBank/DDBJ databases">
        <title>Complete Genome Sequence Of The Indigo Reducing Clostridium isatidis DSM15098.</title>
        <authorList>
            <person name="Little G.T."/>
            <person name="Minton N.P."/>
        </authorList>
    </citation>
    <scope>NUCLEOTIDE SEQUENCE [LARGE SCALE GENOMIC DNA]</scope>
    <source>
        <strain evidence="11 12">DSM 15098</strain>
    </source>
</reference>
<feature type="transmembrane region" description="Helical" evidence="10">
    <location>
        <begin position="191"/>
        <end position="215"/>
    </location>
</feature>
<keyword evidence="12" id="KW-1185">Reference proteome</keyword>
<organism evidence="11 12">
    <name type="scientific">Clostridium isatidis</name>
    <dbReference type="NCBI Taxonomy" id="182773"/>
    <lineage>
        <taxon>Bacteria</taxon>
        <taxon>Bacillati</taxon>
        <taxon>Bacillota</taxon>
        <taxon>Clostridia</taxon>
        <taxon>Eubacteriales</taxon>
        <taxon>Clostridiaceae</taxon>
        <taxon>Clostridium</taxon>
    </lineage>
</organism>
<feature type="transmembrane region" description="Helical" evidence="10">
    <location>
        <begin position="346"/>
        <end position="370"/>
    </location>
</feature>
<feature type="transmembrane region" description="Helical" evidence="10">
    <location>
        <begin position="407"/>
        <end position="427"/>
    </location>
</feature>
<dbReference type="InterPro" id="IPR004772">
    <property type="entry name" value="TrkH"/>
</dbReference>
<evidence type="ECO:0000256" key="6">
    <source>
        <dbReference type="ARBA" id="ARBA00022958"/>
    </source>
</evidence>